<gene>
    <name evidence="1" type="ORF">ABZ921_18815</name>
</gene>
<evidence type="ECO:0008006" key="3">
    <source>
        <dbReference type="Google" id="ProtNLM"/>
    </source>
</evidence>
<comment type="caution">
    <text evidence="1">The sequence shown here is derived from an EMBL/GenBank/DDBJ whole genome shotgun (WGS) entry which is preliminary data.</text>
</comment>
<keyword evidence="2" id="KW-1185">Reference proteome</keyword>
<proteinExistence type="predicted"/>
<organism evidence="1 2">
    <name type="scientific">Streptomyces atriruber</name>
    <dbReference type="NCBI Taxonomy" id="545121"/>
    <lineage>
        <taxon>Bacteria</taxon>
        <taxon>Bacillati</taxon>
        <taxon>Actinomycetota</taxon>
        <taxon>Actinomycetes</taxon>
        <taxon>Kitasatosporales</taxon>
        <taxon>Streptomycetaceae</taxon>
        <taxon>Streptomyces</taxon>
    </lineage>
</organism>
<evidence type="ECO:0000313" key="2">
    <source>
        <dbReference type="Proteomes" id="UP001551176"/>
    </source>
</evidence>
<dbReference type="EMBL" id="JBEYXV010000009">
    <property type="protein sequence ID" value="MEU6822683.1"/>
    <property type="molecule type" value="Genomic_DNA"/>
</dbReference>
<evidence type="ECO:0000313" key="1">
    <source>
        <dbReference type="EMBL" id="MEU6822683.1"/>
    </source>
</evidence>
<name>A0ABV3BNV0_9ACTN</name>
<dbReference type="Proteomes" id="UP001551176">
    <property type="component" value="Unassembled WGS sequence"/>
</dbReference>
<protein>
    <recommendedName>
        <fullName evidence="3">Asp23/Gls24 family envelope stress response protein</fullName>
    </recommendedName>
</protein>
<sequence>MRDNPTTDEPTDESNELLPCGRALWDVWERAESGGSDPHADTCPHCTEALNTLRSLEDVVSAARERDREGDPWEPEPDTSALVGRVMDVVRLELRPGRTLPLGDVAEDMWIVEAAAARTVRAAADSLPGVRAGSCRIEALAHEGGAAAPAGRWPRGPVHIRAEVEVALTWNLQEVAEKVRHTVLAAVDEELGMRVATVDVTVADLIDDYSEDSTDSAEGRHL</sequence>
<accession>A0ABV3BNV0</accession>
<dbReference type="RefSeq" id="WP_359350232.1">
    <property type="nucleotide sequence ID" value="NZ_JBEYXV010000009.1"/>
</dbReference>
<reference evidence="1 2" key="1">
    <citation type="submission" date="2024-06" db="EMBL/GenBank/DDBJ databases">
        <title>The Natural Products Discovery Center: Release of the First 8490 Sequenced Strains for Exploring Actinobacteria Biosynthetic Diversity.</title>
        <authorList>
            <person name="Kalkreuter E."/>
            <person name="Kautsar S.A."/>
            <person name="Yang D."/>
            <person name="Bader C.D."/>
            <person name="Teijaro C.N."/>
            <person name="Fluegel L."/>
            <person name="Davis C.M."/>
            <person name="Simpson J.R."/>
            <person name="Lauterbach L."/>
            <person name="Steele A.D."/>
            <person name="Gui C."/>
            <person name="Meng S."/>
            <person name="Li G."/>
            <person name="Viehrig K."/>
            <person name="Ye F."/>
            <person name="Su P."/>
            <person name="Kiefer A.F."/>
            <person name="Nichols A."/>
            <person name="Cepeda A.J."/>
            <person name="Yan W."/>
            <person name="Fan B."/>
            <person name="Jiang Y."/>
            <person name="Adhikari A."/>
            <person name="Zheng C.-J."/>
            <person name="Schuster L."/>
            <person name="Cowan T.M."/>
            <person name="Smanski M.J."/>
            <person name="Chevrette M.G."/>
            <person name="De Carvalho L.P.S."/>
            <person name="Shen B."/>
        </authorList>
    </citation>
    <scope>NUCLEOTIDE SEQUENCE [LARGE SCALE GENOMIC DNA]</scope>
    <source>
        <strain evidence="1 2">NPDC046838</strain>
    </source>
</reference>